<organism evidence="1 2">
    <name type="scientific">Salvator merianae</name>
    <name type="common">Argentine black and white tegu</name>
    <name type="synonym">Tupinambis merianae</name>
    <dbReference type="NCBI Taxonomy" id="96440"/>
    <lineage>
        <taxon>Eukaryota</taxon>
        <taxon>Metazoa</taxon>
        <taxon>Chordata</taxon>
        <taxon>Craniata</taxon>
        <taxon>Vertebrata</taxon>
        <taxon>Euteleostomi</taxon>
        <taxon>Lepidosauria</taxon>
        <taxon>Squamata</taxon>
        <taxon>Bifurcata</taxon>
        <taxon>Unidentata</taxon>
        <taxon>Episquamata</taxon>
        <taxon>Laterata</taxon>
        <taxon>Teiioidea</taxon>
        <taxon>Teiidae</taxon>
        <taxon>Salvator</taxon>
    </lineage>
</organism>
<reference evidence="1" key="2">
    <citation type="submission" date="2025-09" db="UniProtKB">
        <authorList>
            <consortium name="Ensembl"/>
        </authorList>
    </citation>
    <scope>IDENTIFICATION</scope>
</reference>
<dbReference type="GeneTree" id="ENSGT00950000185352"/>
<name>A0A8D0B6V1_SALMN</name>
<dbReference type="Ensembl" id="ENSSMRT00000003724.1">
    <property type="protein sequence ID" value="ENSSMRP00000003120.1"/>
    <property type="gene ID" value="ENSSMRG00000002632.1"/>
</dbReference>
<evidence type="ECO:0000313" key="1">
    <source>
        <dbReference type="Ensembl" id="ENSSMRP00000003120.1"/>
    </source>
</evidence>
<dbReference type="Proteomes" id="UP000694421">
    <property type="component" value="Unplaced"/>
</dbReference>
<dbReference type="AlphaFoldDB" id="A0A8D0B6V1"/>
<dbReference type="OMA" id="HFIEINY"/>
<evidence type="ECO:0008006" key="3">
    <source>
        <dbReference type="Google" id="ProtNLM"/>
    </source>
</evidence>
<reference evidence="1" key="1">
    <citation type="submission" date="2025-08" db="UniProtKB">
        <authorList>
            <consortium name="Ensembl"/>
        </authorList>
    </citation>
    <scope>IDENTIFICATION</scope>
</reference>
<protein>
    <recommendedName>
        <fullName evidence="3">Protein p311</fullName>
    </recommendedName>
</protein>
<sequence length="62" mass="6906">ACGKRSSFVLVNQNIYLAKDNDNLPIPKEVNRKKNEDSEALLLAPANGCGHHFTKIDYLSSF</sequence>
<proteinExistence type="predicted"/>
<accession>A0A8D0B6V1</accession>
<dbReference type="Pfam" id="PF11092">
    <property type="entry name" value="Alveol-reg_P311"/>
    <property type="match status" value="1"/>
</dbReference>
<evidence type="ECO:0000313" key="2">
    <source>
        <dbReference type="Proteomes" id="UP000694421"/>
    </source>
</evidence>
<keyword evidence="2" id="KW-1185">Reference proteome</keyword>
<dbReference type="InterPro" id="IPR024417">
    <property type="entry name" value="Neuronal_3.1"/>
</dbReference>